<keyword evidence="2" id="KW-1185">Reference proteome</keyword>
<protein>
    <submittedName>
        <fullName evidence="1">Uncharacterized protein</fullName>
    </submittedName>
</protein>
<dbReference type="EMBL" id="JAKNSF020000026">
    <property type="protein sequence ID" value="KAK7730255.1"/>
    <property type="molecule type" value="Genomic_DNA"/>
</dbReference>
<evidence type="ECO:0000313" key="2">
    <source>
        <dbReference type="Proteomes" id="UP001430848"/>
    </source>
</evidence>
<evidence type="ECO:0000313" key="1">
    <source>
        <dbReference type="EMBL" id="KAK7730255.1"/>
    </source>
</evidence>
<gene>
    <name evidence="1" type="ORF">SLS63_005825</name>
</gene>
<comment type="caution">
    <text evidence="1">The sequence shown here is derived from an EMBL/GenBank/DDBJ whole genome shotgun (WGS) entry which is preliminary data.</text>
</comment>
<accession>A0ABR1P9N1</accession>
<proteinExistence type="predicted"/>
<dbReference type="Proteomes" id="UP001430848">
    <property type="component" value="Unassembled WGS sequence"/>
</dbReference>
<reference evidence="1 2" key="1">
    <citation type="submission" date="2024-02" db="EMBL/GenBank/DDBJ databases">
        <title>De novo assembly and annotation of 12 fungi associated with fruit tree decline syndrome in Ontario, Canada.</title>
        <authorList>
            <person name="Sulman M."/>
            <person name="Ellouze W."/>
            <person name="Ilyukhin E."/>
        </authorList>
    </citation>
    <scope>NUCLEOTIDE SEQUENCE [LARGE SCALE GENOMIC DNA]</scope>
    <source>
        <strain evidence="1 2">M169</strain>
    </source>
</reference>
<organism evidence="1 2">
    <name type="scientific">Diaporthe eres</name>
    <name type="common">Phomopsis oblonga</name>
    <dbReference type="NCBI Taxonomy" id="83184"/>
    <lineage>
        <taxon>Eukaryota</taxon>
        <taxon>Fungi</taxon>
        <taxon>Dikarya</taxon>
        <taxon>Ascomycota</taxon>
        <taxon>Pezizomycotina</taxon>
        <taxon>Sordariomycetes</taxon>
        <taxon>Sordariomycetidae</taxon>
        <taxon>Diaporthales</taxon>
        <taxon>Diaporthaceae</taxon>
        <taxon>Diaporthe</taxon>
        <taxon>Diaporthe eres species complex</taxon>
    </lineage>
</organism>
<name>A0ABR1P9N1_DIAER</name>
<sequence>MYLLTMGTNAPISEVPFRLMDLPREVRDGIYRGMLCDWQKGALLGHIVVDGKVRFAPMRHRIEPNILLANKQIYQEARLVLLKGNQFILIRMVVRDRSIIPALFVPSQVPVVAAGRDCATVFKDHVVMTHFIDFFKDSTTHFSSRLDRTDIVLLHRDLPQFCKAMSLLGMIGSYPVQSKHQVTIHNPFAETLSPDFLNRKNQERLLEPYTKELQGSEHFNIDGHVQPDLAEAVVAKVQAEPTVPDPNTFLDDLLHQKELGDQALRDGDYEGASRIWKNTYLAILQASKLRTWPGLKDAGGEDFADRVSELAFQIESNQAQGHLEAMQGIPLKIQISEGRSYFMDTQEEDKPRNLRGRLQHMAGSLHRACRSAEQVGAVLGTGWTPSSEQLARVCYSLAQGLRLVERSVDVAEDKINRAAELLPDDPLIQSEAQQIRVWKARVEGV</sequence>